<name>A0A1G7Z6U2_9PSED</name>
<sequence>MTLFEKLGMGAQVDEDQMALSHLINQQEVASDVALSSPCPFAFKFMVKILGW</sequence>
<keyword evidence="2" id="KW-1185">Reference proteome</keyword>
<proteinExistence type="predicted"/>
<dbReference type="STRING" id="89065.SAMN05216605_104186"/>
<dbReference type="AlphaFoldDB" id="A0A1G7Z6U2"/>
<dbReference type="Proteomes" id="UP000182894">
    <property type="component" value="Unassembled WGS sequence"/>
</dbReference>
<gene>
    <name evidence="1" type="ORF">SAMN05216605_104186</name>
</gene>
<accession>A0A1G7Z6U2</accession>
<dbReference type="EMBL" id="FNCO01000004">
    <property type="protein sequence ID" value="SDH04471.1"/>
    <property type="molecule type" value="Genomic_DNA"/>
</dbReference>
<evidence type="ECO:0000313" key="1">
    <source>
        <dbReference type="EMBL" id="SDH04471.1"/>
    </source>
</evidence>
<reference evidence="2" key="1">
    <citation type="submission" date="2016-10" db="EMBL/GenBank/DDBJ databases">
        <authorList>
            <person name="Varghese N."/>
            <person name="Submissions S."/>
        </authorList>
    </citation>
    <scope>NUCLEOTIDE SEQUENCE [LARGE SCALE GENOMIC DNA]</scope>
    <source>
        <strain evidence="2">ATCC 700689</strain>
    </source>
</reference>
<protein>
    <submittedName>
        <fullName evidence="1">Uncharacterized protein</fullName>
    </submittedName>
</protein>
<organism evidence="1 2">
    <name type="scientific">Pseudomonas abietaniphila</name>
    <dbReference type="NCBI Taxonomy" id="89065"/>
    <lineage>
        <taxon>Bacteria</taxon>
        <taxon>Pseudomonadati</taxon>
        <taxon>Pseudomonadota</taxon>
        <taxon>Gammaproteobacteria</taxon>
        <taxon>Pseudomonadales</taxon>
        <taxon>Pseudomonadaceae</taxon>
        <taxon>Pseudomonas</taxon>
    </lineage>
</organism>
<evidence type="ECO:0000313" key="2">
    <source>
        <dbReference type="Proteomes" id="UP000182894"/>
    </source>
</evidence>